<name>A0A550BS88_9AGAR</name>
<evidence type="ECO:0000256" key="1">
    <source>
        <dbReference type="SAM" id="SignalP"/>
    </source>
</evidence>
<dbReference type="EMBL" id="VDMD01000154">
    <property type="protein sequence ID" value="TRM55402.1"/>
    <property type="molecule type" value="Genomic_DNA"/>
</dbReference>
<feature type="chain" id="PRO_5021755080" evidence="1">
    <location>
        <begin position="29"/>
        <end position="117"/>
    </location>
</feature>
<keyword evidence="1" id="KW-0732">Signal</keyword>
<comment type="caution">
    <text evidence="2">The sequence shown here is derived from an EMBL/GenBank/DDBJ whole genome shotgun (WGS) entry which is preliminary data.</text>
</comment>
<sequence>MRYCRRGRGGVRTKVLCHWPIMVAGWLAALQDSRLPCCVKQQRGMYKVACYPRPSGSCWSECGYPYTTDPSDSSAMVGARVILQTPSLSTDLCSAAASQSACLLLLWGVGICGAARR</sequence>
<keyword evidence="3" id="KW-1185">Reference proteome</keyword>
<protein>
    <submittedName>
        <fullName evidence="2">Uncharacterized protein</fullName>
    </submittedName>
</protein>
<proteinExistence type="predicted"/>
<evidence type="ECO:0000313" key="3">
    <source>
        <dbReference type="Proteomes" id="UP000320762"/>
    </source>
</evidence>
<feature type="signal peptide" evidence="1">
    <location>
        <begin position="1"/>
        <end position="28"/>
    </location>
</feature>
<accession>A0A550BS88</accession>
<organism evidence="2 3">
    <name type="scientific">Schizophyllum amplum</name>
    <dbReference type="NCBI Taxonomy" id="97359"/>
    <lineage>
        <taxon>Eukaryota</taxon>
        <taxon>Fungi</taxon>
        <taxon>Dikarya</taxon>
        <taxon>Basidiomycota</taxon>
        <taxon>Agaricomycotina</taxon>
        <taxon>Agaricomycetes</taxon>
        <taxon>Agaricomycetidae</taxon>
        <taxon>Agaricales</taxon>
        <taxon>Schizophyllaceae</taxon>
        <taxon>Schizophyllum</taxon>
    </lineage>
</organism>
<dbReference type="AlphaFoldDB" id="A0A550BS88"/>
<dbReference type="Proteomes" id="UP000320762">
    <property type="component" value="Unassembled WGS sequence"/>
</dbReference>
<evidence type="ECO:0000313" key="2">
    <source>
        <dbReference type="EMBL" id="TRM55402.1"/>
    </source>
</evidence>
<gene>
    <name evidence="2" type="ORF">BD626DRAFT_527278</name>
</gene>
<reference evidence="2 3" key="1">
    <citation type="journal article" date="2019" name="New Phytol.">
        <title>Comparative genomics reveals unique wood-decay strategies and fruiting body development in the Schizophyllaceae.</title>
        <authorList>
            <person name="Almasi E."/>
            <person name="Sahu N."/>
            <person name="Krizsan K."/>
            <person name="Balint B."/>
            <person name="Kovacs G.M."/>
            <person name="Kiss B."/>
            <person name="Cseklye J."/>
            <person name="Drula E."/>
            <person name="Henrissat B."/>
            <person name="Nagy I."/>
            <person name="Chovatia M."/>
            <person name="Adam C."/>
            <person name="LaButti K."/>
            <person name="Lipzen A."/>
            <person name="Riley R."/>
            <person name="Grigoriev I.V."/>
            <person name="Nagy L.G."/>
        </authorList>
    </citation>
    <scope>NUCLEOTIDE SEQUENCE [LARGE SCALE GENOMIC DNA]</scope>
    <source>
        <strain evidence="2 3">NL-1724</strain>
    </source>
</reference>